<protein>
    <submittedName>
        <fullName evidence="2">Ribosomal protein S18 acetylase RimI</fullName>
    </submittedName>
</protein>
<proteinExistence type="predicted"/>
<name>A0A1T4MEQ6_9FUSO</name>
<dbReference type="AlphaFoldDB" id="A0A1T4MEQ6"/>
<sequence>MANNKIDLKIVKCEINDFKEIDKLFLYVHNIHVNERYDNFKKTDYFFSKEKYENLLQEKDTYLYVVKEKEGEKILGGLQFRIVDIPENFLVYKRKYLFLDVIGVFPQYQKRCVGKNLIEFIKKFKIEHKIDTILLNVWNFNKPALNFYKKLGFKIRHMTLEL</sequence>
<feature type="domain" description="N-acetyltransferase" evidence="1">
    <location>
        <begin position="8"/>
        <end position="162"/>
    </location>
</feature>
<dbReference type="STRING" id="180163.SAMN02745174_01188"/>
<keyword evidence="3" id="KW-1185">Reference proteome</keyword>
<dbReference type="Gene3D" id="3.40.630.30">
    <property type="match status" value="1"/>
</dbReference>
<dbReference type="Proteomes" id="UP000191153">
    <property type="component" value="Unassembled WGS sequence"/>
</dbReference>
<dbReference type="InterPro" id="IPR000182">
    <property type="entry name" value="GNAT_dom"/>
</dbReference>
<organism evidence="2 3">
    <name type="scientific">Cetobacterium ceti</name>
    <dbReference type="NCBI Taxonomy" id="180163"/>
    <lineage>
        <taxon>Bacteria</taxon>
        <taxon>Fusobacteriati</taxon>
        <taxon>Fusobacteriota</taxon>
        <taxon>Fusobacteriia</taxon>
        <taxon>Fusobacteriales</taxon>
        <taxon>Fusobacteriaceae</taxon>
        <taxon>Cetobacterium</taxon>
    </lineage>
</organism>
<keyword evidence="2" id="KW-0687">Ribonucleoprotein</keyword>
<dbReference type="PROSITE" id="PS51186">
    <property type="entry name" value="GNAT"/>
    <property type="match status" value="1"/>
</dbReference>
<dbReference type="EMBL" id="FUWX01000008">
    <property type="protein sequence ID" value="SJZ65393.1"/>
    <property type="molecule type" value="Genomic_DNA"/>
</dbReference>
<dbReference type="Pfam" id="PF00583">
    <property type="entry name" value="Acetyltransf_1"/>
    <property type="match status" value="1"/>
</dbReference>
<dbReference type="SUPFAM" id="SSF55729">
    <property type="entry name" value="Acyl-CoA N-acyltransferases (Nat)"/>
    <property type="match status" value="1"/>
</dbReference>
<dbReference type="GO" id="GO:0016747">
    <property type="term" value="F:acyltransferase activity, transferring groups other than amino-acyl groups"/>
    <property type="evidence" value="ECO:0007669"/>
    <property type="project" value="InterPro"/>
</dbReference>
<dbReference type="InterPro" id="IPR016181">
    <property type="entry name" value="Acyl_CoA_acyltransferase"/>
</dbReference>
<dbReference type="GO" id="GO:0005840">
    <property type="term" value="C:ribosome"/>
    <property type="evidence" value="ECO:0007669"/>
    <property type="project" value="UniProtKB-KW"/>
</dbReference>
<accession>A0A1T4MEQ6</accession>
<dbReference type="OrthoDB" id="9805924at2"/>
<dbReference type="RefSeq" id="WP_078693683.1">
    <property type="nucleotide sequence ID" value="NZ_FUWX01000008.1"/>
</dbReference>
<evidence type="ECO:0000313" key="2">
    <source>
        <dbReference type="EMBL" id="SJZ65393.1"/>
    </source>
</evidence>
<keyword evidence="2" id="KW-0689">Ribosomal protein</keyword>
<evidence type="ECO:0000313" key="3">
    <source>
        <dbReference type="Proteomes" id="UP000191153"/>
    </source>
</evidence>
<gene>
    <name evidence="2" type="ORF">SAMN02745174_01188</name>
</gene>
<evidence type="ECO:0000259" key="1">
    <source>
        <dbReference type="PROSITE" id="PS51186"/>
    </source>
</evidence>
<reference evidence="2 3" key="1">
    <citation type="submission" date="2017-02" db="EMBL/GenBank/DDBJ databases">
        <authorList>
            <person name="Peterson S.W."/>
        </authorList>
    </citation>
    <scope>NUCLEOTIDE SEQUENCE [LARGE SCALE GENOMIC DNA]</scope>
    <source>
        <strain evidence="2 3">ATCC 700028</strain>
    </source>
</reference>